<accession>A0A6A5Z6B5</accession>
<gene>
    <name evidence="1" type="ORF">BDV96DRAFT_90010</name>
</gene>
<sequence length="155" mass="17330">MSYKTKFDSNRCCLGVVRSFLPQAVQTSKQTTMAGNLDRRYATASRGSFNLRKIFNTRCFYFQHCNHCLTAIGSIGRTDSQDFILEPPSTNRGSLHLHYMVQRARAKPVLESLVGTVTGLLYRGANGPSANTYSDTRNTRMYLSLAATMQSTNAR</sequence>
<dbReference type="EMBL" id="ML977324">
    <property type="protein sequence ID" value="KAF2114972.1"/>
    <property type="molecule type" value="Genomic_DNA"/>
</dbReference>
<reference evidence="1" key="1">
    <citation type="journal article" date="2020" name="Stud. Mycol.">
        <title>101 Dothideomycetes genomes: a test case for predicting lifestyles and emergence of pathogens.</title>
        <authorList>
            <person name="Haridas S."/>
            <person name="Albert R."/>
            <person name="Binder M."/>
            <person name="Bloem J."/>
            <person name="Labutti K."/>
            <person name="Salamov A."/>
            <person name="Andreopoulos B."/>
            <person name="Baker S."/>
            <person name="Barry K."/>
            <person name="Bills G."/>
            <person name="Bluhm B."/>
            <person name="Cannon C."/>
            <person name="Castanera R."/>
            <person name="Culley D."/>
            <person name="Daum C."/>
            <person name="Ezra D."/>
            <person name="Gonzalez J."/>
            <person name="Henrissat B."/>
            <person name="Kuo A."/>
            <person name="Liang C."/>
            <person name="Lipzen A."/>
            <person name="Lutzoni F."/>
            <person name="Magnuson J."/>
            <person name="Mondo S."/>
            <person name="Nolan M."/>
            <person name="Ohm R."/>
            <person name="Pangilinan J."/>
            <person name="Park H.-J."/>
            <person name="Ramirez L."/>
            <person name="Alfaro M."/>
            <person name="Sun H."/>
            <person name="Tritt A."/>
            <person name="Yoshinaga Y."/>
            <person name="Zwiers L.-H."/>
            <person name="Turgeon B."/>
            <person name="Goodwin S."/>
            <person name="Spatafora J."/>
            <person name="Crous P."/>
            <person name="Grigoriev I."/>
        </authorList>
    </citation>
    <scope>NUCLEOTIDE SEQUENCE</scope>
    <source>
        <strain evidence="1">CBS 627.86</strain>
    </source>
</reference>
<dbReference type="Proteomes" id="UP000799770">
    <property type="component" value="Unassembled WGS sequence"/>
</dbReference>
<proteinExistence type="predicted"/>
<organism evidence="1 2">
    <name type="scientific">Lophiotrema nucula</name>
    <dbReference type="NCBI Taxonomy" id="690887"/>
    <lineage>
        <taxon>Eukaryota</taxon>
        <taxon>Fungi</taxon>
        <taxon>Dikarya</taxon>
        <taxon>Ascomycota</taxon>
        <taxon>Pezizomycotina</taxon>
        <taxon>Dothideomycetes</taxon>
        <taxon>Pleosporomycetidae</taxon>
        <taxon>Pleosporales</taxon>
        <taxon>Lophiotremataceae</taxon>
        <taxon>Lophiotrema</taxon>
    </lineage>
</organism>
<protein>
    <submittedName>
        <fullName evidence="1">Uncharacterized protein</fullName>
    </submittedName>
</protein>
<evidence type="ECO:0000313" key="2">
    <source>
        <dbReference type="Proteomes" id="UP000799770"/>
    </source>
</evidence>
<evidence type="ECO:0000313" key="1">
    <source>
        <dbReference type="EMBL" id="KAF2114972.1"/>
    </source>
</evidence>
<dbReference type="AlphaFoldDB" id="A0A6A5Z6B5"/>
<name>A0A6A5Z6B5_9PLEO</name>
<keyword evidence="2" id="KW-1185">Reference proteome</keyword>